<sequence length="254" mass="28805">MLTHPTHDALRALKLDGMAEVLAELLAREDSRQMDPIEWIGLMLDRESATRDTRRFQARLRAAKLRDSTACLEDVDYTFPRKLDRALFQSLRDSVWISKARPILITGPCGVGKSWLACALGHEACRRGKTVFYFRMPRLLADLAAARGDGSYDRLFRKIARADVLLLDDWGPEQLTAPQRRDLMEVIDERYGRKATVVTSQLPVDTWHDMIGDPTFADAILDRLVHNAHKFALDGPSMRKRSNQMQKTDAGGTK</sequence>
<name>A0A4R6ATN9_9RHOB</name>
<keyword evidence="3" id="KW-0067">ATP-binding</keyword>
<dbReference type="InterPro" id="IPR047661">
    <property type="entry name" value="IstB"/>
</dbReference>
<evidence type="ECO:0000259" key="5">
    <source>
        <dbReference type="SMART" id="SM00382"/>
    </source>
</evidence>
<feature type="region of interest" description="Disordered" evidence="4">
    <location>
        <begin position="235"/>
        <end position="254"/>
    </location>
</feature>
<organism evidence="6 7">
    <name type="scientific">Meridianimarinicoccus aquatilis</name>
    <dbReference type="NCBI Taxonomy" id="2552766"/>
    <lineage>
        <taxon>Bacteria</taxon>
        <taxon>Pseudomonadati</taxon>
        <taxon>Pseudomonadota</taxon>
        <taxon>Alphaproteobacteria</taxon>
        <taxon>Rhodobacterales</taxon>
        <taxon>Paracoccaceae</taxon>
        <taxon>Meridianimarinicoccus</taxon>
    </lineage>
</organism>
<dbReference type="EMBL" id="SMZO01000024">
    <property type="protein sequence ID" value="TDL87045.1"/>
    <property type="molecule type" value="Genomic_DNA"/>
</dbReference>
<dbReference type="InterPro" id="IPR028350">
    <property type="entry name" value="DNAC/IstB-like"/>
</dbReference>
<gene>
    <name evidence="6" type="ORF">E2L05_11570</name>
</gene>
<proteinExistence type="inferred from homology"/>
<feature type="domain" description="AAA+ ATPase" evidence="5">
    <location>
        <begin position="99"/>
        <end position="231"/>
    </location>
</feature>
<dbReference type="GO" id="GO:0005524">
    <property type="term" value="F:ATP binding"/>
    <property type="evidence" value="ECO:0007669"/>
    <property type="project" value="UniProtKB-KW"/>
</dbReference>
<dbReference type="PANTHER" id="PTHR30050:SF4">
    <property type="entry name" value="ATP-BINDING PROTEIN RV3427C IN INSERTION SEQUENCE-RELATED"/>
    <property type="match status" value="1"/>
</dbReference>
<dbReference type="RefSeq" id="WP_133343069.1">
    <property type="nucleotide sequence ID" value="NZ_SMZO01000024.1"/>
</dbReference>
<dbReference type="AlphaFoldDB" id="A0A4R6ATN9"/>
<evidence type="ECO:0000313" key="7">
    <source>
        <dbReference type="Proteomes" id="UP000294562"/>
    </source>
</evidence>
<protein>
    <submittedName>
        <fullName evidence="6">AAA family ATPase</fullName>
    </submittedName>
</protein>
<dbReference type="PANTHER" id="PTHR30050">
    <property type="entry name" value="CHROMOSOMAL REPLICATION INITIATOR PROTEIN DNAA"/>
    <property type="match status" value="1"/>
</dbReference>
<dbReference type="InterPro" id="IPR003593">
    <property type="entry name" value="AAA+_ATPase"/>
</dbReference>
<comment type="similarity">
    <text evidence="1">Belongs to the IS21/IS1162 putative ATP-binding protein family.</text>
</comment>
<keyword evidence="7" id="KW-1185">Reference proteome</keyword>
<dbReference type="OrthoDB" id="8150723at2"/>
<dbReference type="Proteomes" id="UP000294562">
    <property type="component" value="Unassembled WGS sequence"/>
</dbReference>
<reference evidence="6 7" key="1">
    <citation type="submission" date="2019-03" db="EMBL/GenBank/DDBJ databases">
        <title>Rhodobacteraceae bacterium SM1902, a new member of the family Rhodobacteraceae isolated from Yantai.</title>
        <authorList>
            <person name="Sun Y."/>
        </authorList>
    </citation>
    <scope>NUCLEOTIDE SEQUENCE [LARGE SCALE GENOMIC DNA]</scope>
    <source>
        <strain evidence="6 7">SM1902</strain>
    </source>
</reference>
<dbReference type="SMART" id="SM00382">
    <property type="entry name" value="AAA"/>
    <property type="match status" value="1"/>
</dbReference>
<dbReference type="InterPro" id="IPR002611">
    <property type="entry name" value="IstB_ATP-bd"/>
</dbReference>
<dbReference type="CDD" id="cd00009">
    <property type="entry name" value="AAA"/>
    <property type="match status" value="1"/>
</dbReference>
<dbReference type="Gene3D" id="3.40.50.300">
    <property type="entry name" value="P-loop containing nucleotide triphosphate hydrolases"/>
    <property type="match status" value="1"/>
</dbReference>
<evidence type="ECO:0000256" key="1">
    <source>
        <dbReference type="ARBA" id="ARBA00008059"/>
    </source>
</evidence>
<accession>A0A4R6ATN9</accession>
<dbReference type="InterPro" id="IPR027417">
    <property type="entry name" value="P-loop_NTPase"/>
</dbReference>
<evidence type="ECO:0000256" key="3">
    <source>
        <dbReference type="ARBA" id="ARBA00022840"/>
    </source>
</evidence>
<keyword evidence="2" id="KW-0547">Nucleotide-binding</keyword>
<dbReference type="Pfam" id="PF01695">
    <property type="entry name" value="IstB_IS21"/>
    <property type="match status" value="1"/>
</dbReference>
<evidence type="ECO:0000256" key="4">
    <source>
        <dbReference type="SAM" id="MobiDB-lite"/>
    </source>
</evidence>
<dbReference type="NCBIfam" id="NF038214">
    <property type="entry name" value="IS21_help_AAA"/>
    <property type="match status" value="1"/>
</dbReference>
<comment type="caution">
    <text evidence="6">The sequence shown here is derived from an EMBL/GenBank/DDBJ whole genome shotgun (WGS) entry which is preliminary data.</text>
</comment>
<dbReference type="GO" id="GO:0006260">
    <property type="term" value="P:DNA replication"/>
    <property type="evidence" value="ECO:0007669"/>
    <property type="project" value="TreeGrafter"/>
</dbReference>
<evidence type="ECO:0000313" key="6">
    <source>
        <dbReference type="EMBL" id="TDL87045.1"/>
    </source>
</evidence>
<dbReference type="PIRSF" id="PIRSF003073">
    <property type="entry name" value="DNAC_TnpB_IstB"/>
    <property type="match status" value="1"/>
</dbReference>
<dbReference type="SUPFAM" id="SSF52540">
    <property type="entry name" value="P-loop containing nucleoside triphosphate hydrolases"/>
    <property type="match status" value="1"/>
</dbReference>
<evidence type="ECO:0000256" key="2">
    <source>
        <dbReference type="ARBA" id="ARBA00022741"/>
    </source>
</evidence>